<reference evidence="4" key="2">
    <citation type="submission" date="2020-04" db="EMBL/GenBank/DDBJ databases">
        <authorList>
            <consortium name="NCBI Genome Project"/>
        </authorList>
    </citation>
    <scope>NUCLEOTIDE SEQUENCE</scope>
    <source>
        <strain evidence="4">CBS 304.34</strain>
    </source>
</reference>
<dbReference type="EMBL" id="MU003702">
    <property type="protein sequence ID" value="KAF2809171.1"/>
    <property type="molecule type" value="Genomic_DNA"/>
</dbReference>
<evidence type="ECO:0000313" key="4">
    <source>
        <dbReference type="RefSeq" id="XP_033576135.1"/>
    </source>
</evidence>
<evidence type="ECO:0000313" key="3">
    <source>
        <dbReference type="Proteomes" id="UP000504636"/>
    </source>
</evidence>
<dbReference type="RefSeq" id="XP_033576135.1">
    <property type="nucleotide sequence ID" value="XM_033725644.1"/>
</dbReference>
<protein>
    <submittedName>
        <fullName evidence="2 4">Uncharacterized protein</fullName>
    </submittedName>
</protein>
<keyword evidence="3" id="KW-1185">Reference proteome</keyword>
<proteinExistence type="predicted"/>
<feature type="compositionally biased region" description="Low complexity" evidence="1">
    <location>
        <begin position="1"/>
        <end position="15"/>
    </location>
</feature>
<sequence>MPKAVASSARSSQRSEPYSLRSRKTRWFINGEFVEATEPEDSSWEDESDEDHMMEDTEVASVKSGTQPTELDQEASDDEDNLIDNSGVEEPSREDESGGEQNLQNTTTADAELQKQLDNFLADDPDDEDMYVDAKLEGFFSLPGELRNMIHDLVAEDEAEETVTVGPLKNTVRVGMQREQYDDAHHAGYYQGPPHIPALIQTSRRLRAEYSPVWAKNTEFMLGLAFEESLEIVRAWEGDQSDLEEHTMAVRTGWAEYEFDLDPKTPVADGNLVQVVGEKIFYHEEKSDLVDGHVTAFQQIAKGLRTMKAQDLEDMIQKLLELHGNYVIPKNKTILRRHFGPW</sequence>
<organism evidence="2">
    <name type="scientific">Mytilinidion resinicola</name>
    <dbReference type="NCBI Taxonomy" id="574789"/>
    <lineage>
        <taxon>Eukaryota</taxon>
        <taxon>Fungi</taxon>
        <taxon>Dikarya</taxon>
        <taxon>Ascomycota</taxon>
        <taxon>Pezizomycotina</taxon>
        <taxon>Dothideomycetes</taxon>
        <taxon>Pleosporomycetidae</taxon>
        <taxon>Mytilinidiales</taxon>
        <taxon>Mytilinidiaceae</taxon>
        <taxon>Mytilinidion</taxon>
    </lineage>
</organism>
<name>A0A6A6YK34_9PEZI</name>
<accession>A0A6A6YK34</accession>
<dbReference type="OrthoDB" id="10505702at2759"/>
<dbReference type="Proteomes" id="UP000504636">
    <property type="component" value="Unplaced"/>
</dbReference>
<feature type="compositionally biased region" description="Acidic residues" evidence="1">
    <location>
        <begin position="71"/>
        <end position="82"/>
    </location>
</feature>
<evidence type="ECO:0000313" key="2">
    <source>
        <dbReference type="EMBL" id="KAF2809171.1"/>
    </source>
</evidence>
<feature type="region of interest" description="Disordered" evidence="1">
    <location>
        <begin position="1"/>
        <end position="103"/>
    </location>
</feature>
<evidence type="ECO:0000256" key="1">
    <source>
        <dbReference type="SAM" id="MobiDB-lite"/>
    </source>
</evidence>
<reference evidence="2 4" key="1">
    <citation type="journal article" date="2020" name="Stud. Mycol.">
        <title>101 Dothideomycetes genomes: a test case for predicting lifestyles and emergence of pathogens.</title>
        <authorList>
            <person name="Haridas S."/>
            <person name="Albert R."/>
            <person name="Binder M."/>
            <person name="Bloem J."/>
            <person name="Labutti K."/>
            <person name="Salamov A."/>
            <person name="Andreopoulos B."/>
            <person name="Baker S."/>
            <person name="Barry K."/>
            <person name="Bills G."/>
            <person name="Bluhm B."/>
            <person name="Cannon C."/>
            <person name="Castanera R."/>
            <person name="Culley D."/>
            <person name="Daum C."/>
            <person name="Ezra D."/>
            <person name="Gonzalez J."/>
            <person name="Henrissat B."/>
            <person name="Kuo A."/>
            <person name="Liang C."/>
            <person name="Lipzen A."/>
            <person name="Lutzoni F."/>
            <person name="Magnuson J."/>
            <person name="Mondo S."/>
            <person name="Nolan M."/>
            <person name="Ohm R."/>
            <person name="Pangilinan J."/>
            <person name="Park H.-J."/>
            <person name="Ramirez L."/>
            <person name="Alfaro M."/>
            <person name="Sun H."/>
            <person name="Tritt A."/>
            <person name="Yoshinaga Y."/>
            <person name="Zwiers L.-H."/>
            <person name="Turgeon B."/>
            <person name="Goodwin S."/>
            <person name="Spatafora J."/>
            <person name="Crous P."/>
            <person name="Grigoriev I."/>
        </authorList>
    </citation>
    <scope>NUCLEOTIDE SEQUENCE</scope>
    <source>
        <strain evidence="2 4">CBS 304.34</strain>
    </source>
</reference>
<dbReference type="GeneID" id="54466537"/>
<feature type="compositionally biased region" description="Acidic residues" evidence="1">
    <location>
        <begin position="35"/>
        <end position="58"/>
    </location>
</feature>
<dbReference type="AlphaFoldDB" id="A0A6A6YK34"/>
<gene>
    <name evidence="2 4" type="ORF">BDZ99DRAFT_521617</name>
</gene>
<reference evidence="4" key="3">
    <citation type="submission" date="2025-04" db="UniProtKB">
        <authorList>
            <consortium name="RefSeq"/>
        </authorList>
    </citation>
    <scope>IDENTIFICATION</scope>
    <source>
        <strain evidence="4">CBS 304.34</strain>
    </source>
</reference>